<feature type="transmembrane region" description="Helical" evidence="1">
    <location>
        <begin position="116"/>
        <end position="139"/>
    </location>
</feature>
<dbReference type="Proteomes" id="UP001203207">
    <property type="component" value="Unassembled WGS sequence"/>
</dbReference>
<feature type="transmembrane region" description="Helical" evidence="1">
    <location>
        <begin position="145"/>
        <end position="166"/>
    </location>
</feature>
<dbReference type="Pfam" id="PF01889">
    <property type="entry name" value="DUF63"/>
    <property type="match status" value="1"/>
</dbReference>
<reference evidence="2" key="1">
    <citation type="journal article" date="2022" name="Syst. Appl. Microbiol.">
        <title>Natronocalculus amylovorans gen. nov., sp. nov., and Natranaeroarchaeum aerophilus sp. nov., dominant culturable amylolytic natronoarchaea from hypersaline soda lakes in southwestern Siberia.</title>
        <authorList>
            <person name="Sorokin D.Y."/>
            <person name="Elcheninov A.G."/>
            <person name="Khizhniak T.V."/>
            <person name="Koenen M."/>
            <person name="Bale N.J."/>
            <person name="Damste J.S.S."/>
            <person name="Kublanov I.V."/>
        </authorList>
    </citation>
    <scope>NUCLEOTIDE SEQUENCE</scope>
    <source>
        <strain evidence="2">AArc-St2</strain>
    </source>
</reference>
<comment type="caution">
    <text evidence="2">The sequence shown here is derived from an EMBL/GenBank/DDBJ whole genome shotgun (WGS) entry which is preliminary data.</text>
</comment>
<name>A0AAE3FVY0_9EURY</name>
<keyword evidence="1" id="KW-0472">Membrane</keyword>
<keyword evidence="1" id="KW-0812">Transmembrane</keyword>
<dbReference type="RefSeq" id="WP_250583315.1">
    <property type="nucleotide sequence ID" value="NZ_JAKRVX010000002.1"/>
</dbReference>
<feature type="transmembrane region" description="Helical" evidence="1">
    <location>
        <begin position="86"/>
        <end position="104"/>
    </location>
</feature>
<protein>
    <submittedName>
        <fullName evidence="2">DUF63 family protein</fullName>
    </submittedName>
</protein>
<reference evidence="2" key="2">
    <citation type="submission" date="2022-02" db="EMBL/GenBank/DDBJ databases">
        <authorList>
            <person name="Elcheninov A.G."/>
            <person name="Sorokin D.Y."/>
            <person name="Kublanov I.V."/>
        </authorList>
    </citation>
    <scope>NUCLEOTIDE SEQUENCE</scope>
    <source>
        <strain evidence="2">AArc-St2</strain>
    </source>
</reference>
<evidence type="ECO:0000256" key="1">
    <source>
        <dbReference type="SAM" id="Phobius"/>
    </source>
</evidence>
<feature type="transmembrane region" description="Helical" evidence="1">
    <location>
        <begin position="56"/>
        <end position="80"/>
    </location>
</feature>
<dbReference type="PANTHER" id="PTHR40700">
    <property type="entry name" value="HYPOTHETICAL MEMBRANE PROTEIN, CONSERVED, DUF63 FAMILY"/>
    <property type="match status" value="1"/>
</dbReference>
<gene>
    <name evidence="2" type="ORF">AArcSt2_05135</name>
</gene>
<organism evidence="2 3">
    <name type="scientific">Natronocalculus amylovorans</name>
    <dbReference type="NCBI Taxonomy" id="2917812"/>
    <lineage>
        <taxon>Archaea</taxon>
        <taxon>Methanobacteriati</taxon>
        <taxon>Methanobacteriota</taxon>
        <taxon>Stenosarchaea group</taxon>
        <taxon>Halobacteria</taxon>
        <taxon>Halobacteriales</taxon>
        <taxon>Haloferacaceae</taxon>
        <taxon>Natronocalculus</taxon>
    </lineage>
</organism>
<feature type="transmembrane region" description="Helical" evidence="1">
    <location>
        <begin position="26"/>
        <end position="44"/>
    </location>
</feature>
<accession>A0AAE3FVY0</accession>
<evidence type="ECO:0000313" key="2">
    <source>
        <dbReference type="EMBL" id="MCL9816324.1"/>
    </source>
</evidence>
<dbReference type="AlphaFoldDB" id="A0AAE3FVY0"/>
<feature type="transmembrane region" description="Helical" evidence="1">
    <location>
        <begin position="173"/>
        <end position="190"/>
    </location>
</feature>
<feature type="transmembrane region" description="Helical" evidence="1">
    <location>
        <begin position="226"/>
        <end position="249"/>
    </location>
</feature>
<keyword evidence="3" id="KW-1185">Reference proteome</keyword>
<dbReference type="EMBL" id="JAKRVX010000002">
    <property type="protein sequence ID" value="MCL9816324.1"/>
    <property type="molecule type" value="Genomic_DNA"/>
</dbReference>
<dbReference type="InterPro" id="IPR002749">
    <property type="entry name" value="DUF63"/>
</dbReference>
<keyword evidence="1" id="KW-1133">Transmembrane helix</keyword>
<feature type="transmembrane region" description="Helical" evidence="1">
    <location>
        <begin position="261"/>
        <end position="283"/>
    </location>
</feature>
<sequence length="287" mass="29709">MDFSVLEMLVLQFPSLLPDGFALPPLPYLIGLLAALAAVGYGLFQAKPTVEEAQILALVPWISVGAAGHVLFVIGGLPAVLEPLGGTPAVYLSTAAIAGAVWIISNKRSTEEQLPFILGGVGAVVLLPLVGAIVYIGAQQASLELFWPTVAAIASIPVTAGVWALFKRIRPSDAAVTGVVGLLAVFGHVLDAVSTTVGIDILGFGERTPLSREIILFADSLPTAEFIGAGWLFIIVKVIIVCGVVALMAEYVDEEPTEGRLLLGFIAAVGLGPAVHNLLLFAATAGI</sequence>
<evidence type="ECO:0000313" key="3">
    <source>
        <dbReference type="Proteomes" id="UP001203207"/>
    </source>
</evidence>
<dbReference type="PANTHER" id="PTHR40700:SF1">
    <property type="entry name" value="DUF63 DOMAIN-CONTAINING PROTEIN"/>
    <property type="match status" value="1"/>
</dbReference>
<proteinExistence type="predicted"/>